<dbReference type="GO" id="GO:0006450">
    <property type="term" value="P:regulation of translational fidelity"/>
    <property type="evidence" value="ECO:0007669"/>
    <property type="project" value="TreeGrafter"/>
</dbReference>
<dbReference type="GO" id="GO:0005737">
    <property type="term" value="C:cytoplasm"/>
    <property type="evidence" value="ECO:0007669"/>
    <property type="project" value="UniProtKB-SubCell"/>
</dbReference>
<comment type="similarity">
    <text evidence="2">Belongs to the SUA5 family.</text>
</comment>
<proteinExistence type="inferred from homology"/>
<evidence type="ECO:0000313" key="14">
    <source>
        <dbReference type="Proteomes" id="UP000095468"/>
    </source>
</evidence>
<evidence type="ECO:0000256" key="8">
    <source>
        <dbReference type="ARBA" id="ARBA00022741"/>
    </source>
</evidence>
<dbReference type="GO" id="GO:0008033">
    <property type="term" value="P:tRNA processing"/>
    <property type="evidence" value="ECO:0007669"/>
    <property type="project" value="UniProtKB-KW"/>
</dbReference>
<dbReference type="GO" id="GO:0003725">
    <property type="term" value="F:double-stranded RNA binding"/>
    <property type="evidence" value="ECO:0007669"/>
    <property type="project" value="InterPro"/>
</dbReference>
<dbReference type="EMBL" id="CYYP01000007">
    <property type="protein sequence ID" value="CUO06878.1"/>
    <property type="molecule type" value="Genomic_DNA"/>
</dbReference>
<evidence type="ECO:0000259" key="12">
    <source>
        <dbReference type="PROSITE" id="PS51163"/>
    </source>
</evidence>
<dbReference type="PANTHER" id="PTHR17490">
    <property type="entry name" value="SUA5"/>
    <property type="match status" value="1"/>
</dbReference>
<evidence type="ECO:0000256" key="7">
    <source>
        <dbReference type="ARBA" id="ARBA00022695"/>
    </source>
</evidence>
<keyword evidence="7" id="KW-0548">Nucleotidyltransferase</keyword>
<dbReference type="PANTHER" id="PTHR17490:SF16">
    <property type="entry name" value="THREONYLCARBAMOYL-AMP SYNTHASE"/>
    <property type="match status" value="1"/>
</dbReference>
<dbReference type="PROSITE" id="PS51163">
    <property type="entry name" value="YRDC"/>
    <property type="match status" value="1"/>
</dbReference>
<evidence type="ECO:0000256" key="10">
    <source>
        <dbReference type="ARBA" id="ARBA00029774"/>
    </source>
</evidence>
<keyword evidence="5" id="KW-0808">Transferase</keyword>
<protein>
    <recommendedName>
        <fullName evidence="10">L-threonylcarbamoyladenylate synthase</fullName>
        <ecNumber evidence="3">2.7.7.87</ecNumber>
    </recommendedName>
    <alternativeName>
        <fullName evidence="10">L-threonylcarbamoyladenylate synthase</fullName>
    </alternativeName>
</protein>
<dbReference type="EC" id="2.7.7.87" evidence="3"/>
<name>A0A174C527_9ACTN</name>
<gene>
    <name evidence="13" type="ORF">ERS852381_01023</name>
</gene>
<accession>A0A174C527</accession>
<comment type="subcellular location">
    <subcellularLocation>
        <location evidence="1">Cytoplasm</location>
    </subcellularLocation>
</comment>
<evidence type="ECO:0000256" key="3">
    <source>
        <dbReference type="ARBA" id="ARBA00012584"/>
    </source>
</evidence>
<evidence type="ECO:0000256" key="6">
    <source>
        <dbReference type="ARBA" id="ARBA00022694"/>
    </source>
</evidence>
<evidence type="ECO:0000313" key="13">
    <source>
        <dbReference type="EMBL" id="CUO06878.1"/>
    </source>
</evidence>
<organism evidence="13 14">
    <name type="scientific">Collinsella aerofaciens</name>
    <dbReference type="NCBI Taxonomy" id="74426"/>
    <lineage>
        <taxon>Bacteria</taxon>
        <taxon>Bacillati</taxon>
        <taxon>Actinomycetota</taxon>
        <taxon>Coriobacteriia</taxon>
        <taxon>Coriobacteriales</taxon>
        <taxon>Coriobacteriaceae</taxon>
        <taxon>Collinsella</taxon>
    </lineage>
</organism>
<reference evidence="13 14" key="1">
    <citation type="submission" date="2015-09" db="EMBL/GenBank/DDBJ databases">
        <authorList>
            <consortium name="Pathogen Informatics"/>
        </authorList>
    </citation>
    <scope>NUCLEOTIDE SEQUENCE [LARGE SCALE GENOMIC DNA]</scope>
    <source>
        <strain evidence="13 14">2789STDY5608823</strain>
    </source>
</reference>
<dbReference type="AlphaFoldDB" id="A0A174C527"/>
<dbReference type="InterPro" id="IPR006070">
    <property type="entry name" value="Sua5-like_dom"/>
</dbReference>
<keyword evidence="9" id="KW-0067">ATP-binding</keyword>
<dbReference type="Gene3D" id="3.90.870.10">
    <property type="entry name" value="DHBP synthase"/>
    <property type="match status" value="1"/>
</dbReference>
<keyword evidence="6" id="KW-0819">tRNA processing</keyword>
<dbReference type="GO" id="GO:0005524">
    <property type="term" value="F:ATP binding"/>
    <property type="evidence" value="ECO:0007669"/>
    <property type="project" value="UniProtKB-KW"/>
</dbReference>
<keyword evidence="8" id="KW-0547">Nucleotide-binding</keyword>
<dbReference type="InterPro" id="IPR050156">
    <property type="entry name" value="TC-AMP_synthase_SUA5"/>
</dbReference>
<dbReference type="SUPFAM" id="SSF55821">
    <property type="entry name" value="YrdC/RibB"/>
    <property type="match status" value="1"/>
</dbReference>
<evidence type="ECO:0000256" key="5">
    <source>
        <dbReference type="ARBA" id="ARBA00022679"/>
    </source>
</evidence>
<feature type="domain" description="YrdC-like" evidence="12">
    <location>
        <begin position="1"/>
        <end position="100"/>
    </location>
</feature>
<dbReference type="GO" id="GO:0061710">
    <property type="term" value="F:L-threonylcarbamoyladenylate synthase"/>
    <property type="evidence" value="ECO:0007669"/>
    <property type="project" value="UniProtKB-EC"/>
</dbReference>
<evidence type="ECO:0000256" key="9">
    <source>
        <dbReference type="ARBA" id="ARBA00022840"/>
    </source>
</evidence>
<dbReference type="InterPro" id="IPR017945">
    <property type="entry name" value="DHBP_synth_RibB-like_a/b_dom"/>
</dbReference>
<evidence type="ECO:0000256" key="11">
    <source>
        <dbReference type="ARBA" id="ARBA00048366"/>
    </source>
</evidence>
<evidence type="ECO:0000256" key="1">
    <source>
        <dbReference type="ARBA" id="ARBA00004496"/>
    </source>
</evidence>
<sequence length="114" mass="11643">MVKAAPCVPTFMRAADDTVALRASASPVVQALIRACGSPLACTSANTHGAPSPASFAAVEGRILEGVDVAVDAGETPCRDASTIVSFQHGGLQILRQGALPASEIERVLSDPMQ</sequence>
<keyword evidence="4" id="KW-0963">Cytoplasm</keyword>
<dbReference type="GO" id="GO:0000049">
    <property type="term" value="F:tRNA binding"/>
    <property type="evidence" value="ECO:0007669"/>
    <property type="project" value="TreeGrafter"/>
</dbReference>
<dbReference type="Pfam" id="PF01300">
    <property type="entry name" value="Sua5_yciO_yrdC"/>
    <property type="match status" value="1"/>
</dbReference>
<evidence type="ECO:0000256" key="4">
    <source>
        <dbReference type="ARBA" id="ARBA00022490"/>
    </source>
</evidence>
<dbReference type="Proteomes" id="UP000095468">
    <property type="component" value="Unassembled WGS sequence"/>
</dbReference>
<evidence type="ECO:0000256" key="2">
    <source>
        <dbReference type="ARBA" id="ARBA00007663"/>
    </source>
</evidence>
<comment type="catalytic activity">
    <reaction evidence="11">
        <text>L-threonine + hydrogencarbonate + ATP = L-threonylcarbamoyladenylate + diphosphate + H2O</text>
        <dbReference type="Rhea" id="RHEA:36407"/>
        <dbReference type="ChEBI" id="CHEBI:15377"/>
        <dbReference type="ChEBI" id="CHEBI:17544"/>
        <dbReference type="ChEBI" id="CHEBI:30616"/>
        <dbReference type="ChEBI" id="CHEBI:33019"/>
        <dbReference type="ChEBI" id="CHEBI:57926"/>
        <dbReference type="ChEBI" id="CHEBI:73682"/>
        <dbReference type="EC" id="2.7.7.87"/>
    </reaction>
</comment>